<dbReference type="InterPro" id="IPR013785">
    <property type="entry name" value="Aldolase_TIM"/>
</dbReference>
<dbReference type="RefSeq" id="WP_135998522.1">
    <property type="nucleotide sequence ID" value="NZ_SRYX01000002.1"/>
</dbReference>
<protein>
    <submittedName>
        <fullName evidence="3">NADH:flavin oxidoreductase</fullName>
    </submittedName>
</protein>
<name>A0A4S2DGB1_9BACE</name>
<evidence type="ECO:0000313" key="4">
    <source>
        <dbReference type="Proteomes" id="UP000309566"/>
    </source>
</evidence>
<dbReference type="PANTHER" id="PTHR43656">
    <property type="entry name" value="BINDING OXIDOREDUCTASE, PUTATIVE (AFU_ORTHOLOGUE AFUA_2G08260)-RELATED"/>
    <property type="match status" value="1"/>
</dbReference>
<evidence type="ECO:0000313" key="3">
    <source>
        <dbReference type="EMBL" id="TGY41087.1"/>
    </source>
</evidence>
<dbReference type="EMBL" id="SRYX01000002">
    <property type="protein sequence ID" value="TGY41087.1"/>
    <property type="molecule type" value="Genomic_DNA"/>
</dbReference>
<sequence length="407" mass="45421">MEAKLFSPVTFGPLTLRNRTIRSAAFESMCPGNNPSQMLLDYHRSVAAGGVGMTTVAYAAVTQSGLSFDRQLWLRPSIIPRLHELTKAVHDEGAAVGIQIGHCGNMSHKNICGVTPISASSGFNLYSPTFVRGMEKEELPEMAKAYGNAVNLAREAGFDAVEVHAGHGYLISQFLSPYTNRRKDEYGGSLENRMRFMDMVMEEVMKAAGNDMAVFVKMNMRDGFKGGMEIDESIQVAKRLLELGVHGLVLSGGFVSKAPMYVMRGAMPIRSMSYYMNCWWLKYGVRMFGKWMIPSVPFKEAYFLEDALKFRAALPDAPLIYVGGLVSRQKIDEVLNSGFDAVQMARALLNEPGFVNRMKQEEQARCNCGHSNYCIGRMYTIEMACHQHLKEQLPSSLQKEIDKLEKK</sequence>
<dbReference type="Gene3D" id="3.20.20.70">
    <property type="entry name" value="Aldolase class I"/>
    <property type="match status" value="1"/>
</dbReference>
<evidence type="ECO:0000256" key="2">
    <source>
        <dbReference type="ARBA" id="ARBA00023002"/>
    </source>
</evidence>
<organism evidence="3 4">
    <name type="scientific">Bacteroides caecimuris</name>
    <dbReference type="NCBI Taxonomy" id="1796613"/>
    <lineage>
        <taxon>Bacteria</taxon>
        <taxon>Pseudomonadati</taxon>
        <taxon>Bacteroidota</taxon>
        <taxon>Bacteroidia</taxon>
        <taxon>Bacteroidales</taxon>
        <taxon>Bacteroidaceae</taxon>
        <taxon>Bacteroides</taxon>
    </lineage>
</organism>
<accession>A0A4S2DGB1</accession>
<proteinExistence type="predicted"/>
<dbReference type="CDD" id="cd02803">
    <property type="entry name" value="OYE_like_FMN_family"/>
    <property type="match status" value="1"/>
</dbReference>
<reference evidence="3 4" key="1">
    <citation type="submission" date="2019-04" db="EMBL/GenBank/DDBJ databases">
        <title>Microbes associate with the intestines of laboratory mice.</title>
        <authorList>
            <person name="Navarre W."/>
            <person name="Wong E."/>
            <person name="Huang K."/>
            <person name="Tropini C."/>
            <person name="Ng K."/>
            <person name="Yu B."/>
        </authorList>
    </citation>
    <scope>NUCLEOTIDE SEQUENCE [LARGE SCALE GENOMIC DNA]</scope>
    <source>
        <strain evidence="3 4">NM63_1-25</strain>
    </source>
</reference>
<gene>
    <name evidence="3" type="ORF">E5353_00950</name>
</gene>
<dbReference type="AlphaFoldDB" id="A0A4S2DGB1"/>
<dbReference type="Proteomes" id="UP000309566">
    <property type="component" value="Unassembled WGS sequence"/>
</dbReference>
<dbReference type="Pfam" id="PF00724">
    <property type="entry name" value="Oxidored_FMN"/>
    <property type="match status" value="1"/>
</dbReference>
<dbReference type="InterPro" id="IPR001155">
    <property type="entry name" value="OxRdtase_FMN_N"/>
</dbReference>
<evidence type="ECO:0000256" key="1">
    <source>
        <dbReference type="ARBA" id="ARBA00022630"/>
    </source>
</evidence>
<keyword evidence="1" id="KW-0285">Flavoprotein</keyword>
<keyword evidence="2" id="KW-0560">Oxidoreductase</keyword>
<dbReference type="InterPro" id="IPR051799">
    <property type="entry name" value="NADH_flavin_oxidoreductase"/>
</dbReference>
<dbReference type="GO" id="GO:0016491">
    <property type="term" value="F:oxidoreductase activity"/>
    <property type="evidence" value="ECO:0007669"/>
    <property type="project" value="UniProtKB-KW"/>
</dbReference>
<comment type="caution">
    <text evidence="3">The sequence shown here is derived from an EMBL/GenBank/DDBJ whole genome shotgun (WGS) entry which is preliminary data.</text>
</comment>
<dbReference type="SUPFAM" id="SSF51395">
    <property type="entry name" value="FMN-linked oxidoreductases"/>
    <property type="match status" value="1"/>
</dbReference>
<dbReference type="PANTHER" id="PTHR43656:SF2">
    <property type="entry name" value="BINDING OXIDOREDUCTASE, PUTATIVE (AFU_ORTHOLOGUE AFUA_2G08260)-RELATED"/>
    <property type="match status" value="1"/>
</dbReference>
<dbReference type="GO" id="GO:0010181">
    <property type="term" value="F:FMN binding"/>
    <property type="evidence" value="ECO:0007669"/>
    <property type="project" value="InterPro"/>
</dbReference>